<dbReference type="PROSITE" id="PS50217">
    <property type="entry name" value="BZIP"/>
    <property type="match status" value="1"/>
</dbReference>
<evidence type="ECO:0000256" key="3">
    <source>
        <dbReference type="ARBA" id="ARBA00023125"/>
    </source>
</evidence>
<keyword evidence="6" id="KW-0175">Coiled coil</keyword>
<evidence type="ECO:0000256" key="7">
    <source>
        <dbReference type="SAM" id="MobiDB-lite"/>
    </source>
</evidence>
<feature type="coiled-coil region" evidence="6">
    <location>
        <begin position="117"/>
        <end position="151"/>
    </location>
</feature>
<dbReference type="SUPFAM" id="SSF57959">
    <property type="entry name" value="Leucine zipper domain"/>
    <property type="match status" value="1"/>
</dbReference>
<organism evidence="9 10">
    <name type="scientific">Rhizopus stolonifer</name>
    <name type="common">Rhizopus nigricans</name>
    <dbReference type="NCBI Taxonomy" id="4846"/>
    <lineage>
        <taxon>Eukaryota</taxon>
        <taxon>Fungi</taxon>
        <taxon>Fungi incertae sedis</taxon>
        <taxon>Mucoromycota</taxon>
        <taxon>Mucoromycotina</taxon>
        <taxon>Mucoromycetes</taxon>
        <taxon>Mucorales</taxon>
        <taxon>Mucorineae</taxon>
        <taxon>Rhizopodaceae</taxon>
        <taxon>Rhizopus</taxon>
    </lineage>
</organism>
<protein>
    <recommendedName>
        <fullName evidence="8">BZIP domain-containing protein</fullName>
    </recommendedName>
</protein>
<gene>
    <name evidence="9" type="ORF">CU098_008288</name>
</gene>
<dbReference type="CDD" id="cd14705">
    <property type="entry name" value="bZIP_Zip1"/>
    <property type="match status" value="1"/>
</dbReference>
<dbReference type="GO" id="GO:0001228">
    <property type="term" value="F:DNA-binding transcription activator activity, RNA polymerase II-specific"/>
    <property type="evidence" value="ECO:0007669"/>
    <property type="project" value="TreeGrafter"/>
</dbReference>
<evidence type="ECO:0000256" key="6">
    <source>
        <dbReference type="SAM" id="Coils"/>
    </source>
</evidence>
<dbReference type="InterPro" id="IPR046347">
    <property type="entry name" value="bZIP_sf"/>
</dbReference>
<dbReference type="Proteomes" id="UP000253551">
    <property type="component" value="Unassembled WGS sequence"/>
</dbReference>
<dbReference type="AlphaFoldDB" id="A0A367KS97"/>
<keyword evidence="3" id="KW-0238">DNA-binding</keyword>
<dbReference type="SMART" id="SM00338">
    <property type="entry name" value="BRLZ"/>
    <property type="match status" value="1"/>
</dbReference>
<proteinExistence type="predicted"/>
<evidence type="ECO:0000313" key="10">
    <source>
        <dbReference type="Proteomes" id="UP000253551"/>
    </source>
</evidence>
<sequence>MERRASAPSHPYHHPQRYPNASFFRSPPTSPEEKLFESSIPSSPSSSVSSLSPQRSSFRAQPYPSQQKQSMDDDDDDLDDMSQPPLTLQERRLRNKAASAKYRQKKNQQQNEMRLMIGRLSEQNAVLERQLQELRLENDRLKATTDKLRGKMVAKKMLKKWIGRQAAEINDNKKNLSFQQQRYNSRNTDVHQDDSSINHLPYTNYSTKSNSNDNNEHDDGLNAVVSNILDDQDEDDEIESISSD</sequence>
<evidence type="ECO:0000259" key="8">
    <source>
        <dbReference type="PROSITE" id="PS50217"/>
    </source>
</evidence>
<dbReference type="GO" id="GO:0000977">
    <property type="term" value="F:RNA polymerase II transcription regulatory region sequence-specific DNA binding"/>
    <property type="evidence" value="ECO:0007669"/>
    <property type="project" value="TreeGrafter"/>
</dbReference>
<feature type="region of interest" description="Disordered" evidence="7">
    <location>
        <begin position="186"/>
        <end position="220"/>
    </location>
</feature>
<feature type="compositionally biased region" description="Polar residues" evidence="7">
    <location>
        <begin position="197"/>
        <end position="213"/>
    </location>
</feature>
<dbReference type="GO" id="GO:0005634">
    <property type="term" value="C:nucleus"/>
    <property type="evidence" value="ECO:0007669"/>
    <property type="project" value="UniProtKB-SubCell"/>
</dbReference>
<evidence type="ECO:0000256" key="1">
    <source>
        <dbReference type="ARBA" id="ARBA00004123"/>
    </source>
</evidence>
<keyword evidence="5" id="KW-0539">Nucleus</keyword>
<evidence type="ECO:0000313" key="9">
    <source>
        <dbReference type="EMBL" id="RCI05075.1"/>
    </source>
</evidence>
<name>A0A367KS97_RHIST</name>
<keyword evidence="4" id="KW-0804">Transcription</keyword>
<comment type="subcellular location">
    <subcellularLocation>
        <location evidence="1">Nucleus</location>
    </subcellularLocation>
</comment>
<dbReference type="Gene3D" id="1.20.5.170">
    <property type="match status" value="1"/>
</dbReference>
<feature type="compositionally biased region" description="Low complexity" evidence="7">
    <location>
        <begin position="38"/>
        <end position="57"/>
    </location>
</feature>
<dbReference type="EMBL" id="PJQM01000489">
    <property type="protein sequence ID" value="RCI05075.1"/>
    <property type="molecule type" value="Genomic_DNA"/>
</dbReference>
<evidence type="ECO:0000256" key="4">
    <source>
        <dbReference type="ARBA" id="ARBA00023163"/>
    </source>
</evidence>
<evidence type="ECO:0000256" key="2">
    <source>
        <dbReference type="ARBA" id="ARBA00023015"/>
    </source>
</evidence>
<keyword evidence="10" id="KW-1185">Reference proteome</keyword>
<accession>A0A367KS97</accession>
<dbReference type="OrthoDB" id="1939598at2759"/>
<comment type="caution">
    <text evidence="9">The sequence shown here is derived from an EMBL/GenBank/DDBJ whole genome shotgun (WGS) entry which is preliminary data.</text>
</comment>
<dbReference type="InterPro" id="IPR004827">
    <property type="entry name" value="bZIP"/>
</dbReference>
<dbReference type="PANTHER" id="PTHR13044">
    <property type="entry name" value="ACTIVATING TRANSCRIPTION FACTOR ATF 4/5"/>
    <property type="match status" value="1"/>
</dbReference>
<dbReference type="PROSITE" id="PS00036">
    <property type="entry name" value="BZIP_BASIC"/>
    <property type="match status" value="1"/>
</dbReference>
<dbReference type="PANTHER" id="PTHR13044:SF14">
    <property type="entry name" value="CRYPTOCEPHAL, ISOFORM A"/>
    <property type="match status" value="1"/>
</dbReference>
<dbReference type="Pfam" id="PF07716">
    <property type="entry name" value="bZIP_2"/>
    <property type="match status" value="1"/>
</dbReference>
<dbReference type="STRING" id="4846.A0A367KS97"/>
<reference evidence="9 10" key="1">
    <citation type="journal article" date="2018" name="G3 (Bethesda)">
        <title>Phylogenetic and Phylogenomic Definition of Rhizopus Species.</title>
        <authorList>
            <person name="Gryganskyi A.P."/>
            <person name="Golan J."/>
            <person name="Dolatabadi S."/>
            <person name="Mondo S."/>
            <person name="Robb S."/>
            <person name="Idnurm A."/>
            <person name="Muszewska A."/>
            <person name="Steczkiewicz K."/>
            <person name="Masonjones S."/>
            <person name="Liao H.L."/>
            <person name="Gajdeczka M.T."/>
            <person name="Anike F."/>
            <person name="Vuek A."/>
            <person name="Anishchenko I.M."/>
            <person name="Voigt K."/>
            <person name="de Hoog G.S."/>
            <person name="Smith M.E."/>
            <person name="Heitman J."/>
            <person name="Vilgalys R."/>
            <person name="Stajich J.E."/>
        </authorList>
    </citation>
    <scope>NUCLEOTIDE SEQUENCE [LARGE SCALE GENOMIC DNA]</scope>
    <source>
        <strain evidence="9 10">LSU 92-RS-03</strain>
    </source>
</reference>
<evidence type="ECO:0000256" key="5">
    <source>
        <dbReference type="ARBA" id="ARBA00023242"/>
    </source>
</evidence>
<keyword evidence="2" id="KW-0805">Transcription regulation</keyword>
<feature type="domain" description="BZIP" evidence="8">
    <location>
        <begin position="89"/>
        <end position="148"/>
    </location>
</feature>
<feature type="region of interest" description="Disordered" evidence="7">
    <location>
        <begin position="1"/>
        <end position="110"/>
    </location>
</feature>